<feature type="transmembrane region" description="Helical" evidence="9">
    <location>
        <begin position="12"/>
        <end position="29"/>
    </location>
</feature>
<accession>A0A8B4G769</accession>
<dbReference type="NCBIfam" id="TIGR00077">
    <property type="entry name" value="lspA"/>
    <property type="match status" value="1"/>
</dbReference>
<feature type="transmembrane region" description="Helical" evidence="9">
    <location>
        <begin position="71"/>
        <end position="89"/>
    </location>
</feature>
<evidence type="ECO:0000256" key="10">
    <source>
        <dbReference type="RuleBase" id="RU000594"/>
    </source>
</evidence>
<keyword evidence="2 9" id="KW-1003">Cell membrane</keyword>
<dbReference type="PROSITE" id="PS00855">
    <property type="entry name" value="SPASE_II"/>
    <property type="match status" value="1"/>
</dbReference>
<comment type="catalytic activity">
    <reaction evidence="9 10">
        <text>Release of signal peptides from bacterial membrane prolipoproteins. Hydrolyzes -Xaa-Yaa-Zaa-|-(S,diacylglyceryl)Cys-, in which Xaa is hydrophobic (preferably Leu), and Yaa (Ala or Ser) and Zaa (Gly or Ala) have small, neutral side chains.</text>
        <dbReference type="EC" id="3.4.23.36"/>
    </reaction>
</comment>
<dbReference type="EMBL" id="LT906482">
    <property type="protein sequence ID" value="SNW09510.1"/>
    <property type="molecule type" value="Genomic_DNA"/>
</dbReference>
<keyword evidence="6 9" id="KW-0378">Hydrolase</keyword>
<evidence type="ECO:0000256" key="6">
    <source>
        <dbReference type="ARBA" id="ARBA00022801"/>
    </source>
</evidence>
<keyword evidence="3 9" id="KW-0645">Protease</keyword>
<evidence type="ECO:0000256" key="7">
    <source>
        <dbReference type="ARBA" id="ARBA00022989"/>
    </source>
</evidence>
<keyword evidence="7 9" id="KW-1133">Transmembrane helix</keyword>
<dbReference type="GO" id="GO:0004190">
    <property type="term" value="F:aspartic-type endopeptidase activity"/>
    <property type="evidence" value="ECO:0007669"/>
    <property type="project" value="UniProtKB-UniRule"/>
</dbReference>
<dbReference type="HAMAP" id="MF_00161">
    <property type="entry name" value="LspA"/>
    <property type="match status" value="1"/>
</dbReference>
<evidence type="ECO:0000256" key="9">
    <source>
        <dbReference type="HAMAP-Rule" id="MF_00161"/>
    </source>
</evidence>
<dbReference type="Pfam" id="PF01252">
    <property type="entry name" value="Peptidase_A8"/>
    <property type="match status" value="1"/>
</dbReference>
<organism evidence="12 13">
    <name type="scientific">Eikenella corrodens</name>
    <dbReference type="NCBI Taxonomy" id="539"/>
    <lineage>
        <taxon>Bacteria</taxon>
        <taxon>Pseudomonadati</taxon>
        <taxon>Pseudomonadota</taxon>
        <taxon>Betaproteobacteria</taxon>
        <taxon>Neisseriales</taxon>
        <taxon>Neisseriaceae</taxon>
        <taxon>Eikenella</taxon>
    </lineage>
</organism>
<comment type="function">
    <text evidence="9 10">This protein specifically catalyzes the removal of signal peptides from prolipoproteins.</text>
</comment>
<name>A0A8B4G769_EIKCO</name>
<dbReference type="PRINTS" id="PR00781">
    <property type="entry name" value="LIPOSIGPTASE"/>
</dbReference>
<reference evidence="12 13" key="1">
    <citation type="submission" date="2017-06" db="EMBL/GenBank/DDBJ databases">
        <authorList>
            <consortium name="Pathogen Informatics"/>
        </authorList>
    </citation>
    <scope>NUCLEOTIDE SEQUENCE [LARGE SCALE GENOMIC DNA]</scope>
    <source>
        <strain evidence="12 13">NCTC10596</strain>
    </source>
</reference>
<dbReference type="UniPathway" id="UPA00665"/>
<comment type="similarity">
    <text evidence="1 9 11">Belongs to the peptidase A8 family.</text>
</comment>
<dbReference type="AlphaFoldDB" id="A0A8B4G769"/>
<feature type="transmembrane region" description="Helical" evidence="9">
    <location>
        <begin position="136"/>
        <end position="156"/>
    </location>
</feature>
<evidence type="ECO:0000256" key="4">
    <source>
        <dbReference type="ARBA" id="ARBA00022692"/>
    </source>
</evidence>
<feature type="active site" evidence="9">
    <location>
        <position position="144"/>
    </location>
</feature>
<feature type="transmembrane region" description="Helical" evidence="9">
    <location>
        <begin position="96"/>
        <end position="116"/>
    </location>
</feature>
<evidence type="ECO:0000256" key="8">
    <source>
        <dbReference type="ARBA" id="ARBA00023136"/>
    </source>
</evidence>
<keyword evidence="4 9" id="KW-0812">Transmembrane</keyword>
<dbReference type="Proteomes" id="UP000215465">
    <property type="component" value="Chromosome 1"/>
</dbReference>
<evidence type="ECO:0000313" key="12">
    <source>
        <dbReference type="EMBL" id="SNW09510.1"/>
    </source>
</evidence>
<proteinExistence type="inferred from homology"/>
<sequence length="168" mass="18878">MMNMKEVSWFRLWPYALLAALVVVLDQWSKLWVLDHIVYNWREPVIEGFFDLTHVYNPGAAFSFLAGASGWQKYLFAGLAAVVTLYLALGIRSGKFGRLGDVAAAMIIGGAIGNVIDRINYGHVIDFLLFYWNNHYYPAFNVADSFICVGAALFVIDGFRQGKRNQAT</sequence>
<comment type="pathway">
    <text evidence="9">Protein modification; lipoprotein biosynthesis (signal peptide cleavage).</text>
</comment>
<evidence type="ECO:0000256" key="5">
    <source>
        <dbReference type="ARBA" id="ARBA00022750"/>
    </source>
</evidence>
<dbReference type="GO" id="GO:0005886">
    <property type="term" value="C:plasma membrane"/>
    <property type="evidence" value="ECO:0007669"/>
    <property type="project" value="UniProtKB-SubCell"/>
</dbReference>
<dbReference type="EC" id="3.4.23.36" evidence="9"/>
<dbReference type="GO" id="GO:0006508">
    <property type="term" value="P:proteolysis"/>
    <property type="evidence" value="ECO:0007669"/>
    <property type="project" value="UniProtKB-KW"/>
</dbReference>
<dbReference type="KEGG" id="ecor:SAMEA4412678_1463"/>
<keyword evidence="12" id="KW-0449">Lipoprotein</keyword>
<evidence type="ECO:0000256" key="11">
    <source>
        <dbReference type="RuleBase" id="RU004181"/>
    </source>
</evidence>
<dbReference type="RefSeq" id="WP_003824204.1">
    <property type="nucleotide sequence ID" value="NZ_CAJPRZ010000024.1"/>
</dbReference>
<evidence type="ECO:0000256" key="3">
    <source>
        <dbReference type="ARBA" id="ARBA00022670"/>
    </source>
</evidence>
<dbReference type="GeneID" id="60770364"/>
<dbReference type="PANTHER" id="PTHR33695">
    <property type="entry name" value="LIPOPROTEIN SIGNAL PEPTIDASE"/>
    <property type="match status" value="1"/>
</dbReference>
<keyword evidence="8 9" id="KW-0472">Membrane</keyword>
<evidence type="ECO:0000313" key="13">
    <source>
        <dbReference type="Proteomes" id="UP000215465"/>
    </source>
</evidence>
<keyword evidence="5 9" id="KW-0064">Aspartyl protease</keyword>
<dbReference type="PANTHER" id="PTHR33695:SF1">
    <property type="entry name" value="LIPOPROTEIN SIGNAL PEPTIDASE"/>
    <property type="match status" value="1"/>
</dbReference>
<dbReference type="InterPro" id="IPR001872">
    <property type="entry name" value="Peptidase_A8"/>
</dbReference>
<gene>
    <name evidence="12" type="primary">lspA_1</name>
    <name evidence="9" type="synonym">lspA</name>
    <name evidence="12" type="ORF">SAMEA4412678_01463</name>
</gene>
<comment type="subcellular location">
    <subcellularLocation>
        <location evidence="9">Cell membrane</location>
        <topology evidence="9">Multi-pass membrane protein</topology>
    </subcellularLocation>
</comment>
<protein>
    <recommendedName>
        <fullName evidence="9">Lipoprotein signal peptidase</fullName>
        <ecNumber evidence="9">3.4.23.36</ecNumber>
    </recommendedName>
    <alternativeName>
        <fullName evidence="9">Prolipoprotein signal peptidase</fullName>
    </alternativeName>
    <alternativeName>
        <fullName evidence="9">Signal peptidase II</fullName>
        <shortName evidence="9">SPase II</shortName>
    </alternativeName>
</protein>
<evidence type="ECO:0000256" key="1">
    <source>
        <dbReference type="ARBA" id="ARBA00006139"/>
    </source>
</evidence>
<evidence type="ECO:0000256" key="2">
    <source>
        <dbReference type="ARBA" id="ARBA00022475"/>
    </source>
</evidence>
<feature type="active site" evidence="9">
    <location>
        <position position="126"/>
    </location>
</feature>